<dbReference type="InterPro" id="IPR013786">
    <property type="entry name" value="AcylCoA_DH/ox_N"/>
</dbReference>
<dbReference type="EMBL" id="BLKU01000005">
    <property type="protein sequence ID" value="GFG67284.1"/>
    <property type="molecule type" value="Genomic_DNA"/>
</dbReference>
<dbReference type="GO" id="GO:0050660">
    <property type="term" value="F:flavin adenine dinucleotide binding"/>
    <property type="evidence" value="ECO:0007669"/>
    <property type="project" value="InterPro"/>
</dbReference>
<protein>
    <submittedName>
        <fullName evidence="10 11">Acyl-CoA dehydrogenase</fullName>
    </submittedName>
</protein>
<evidence type="ECO:0000313" key="10">
    <source>
        <dbReference type="EMBL" id="GFG67284.1"/>
    </source>
</evidence>
<dbReference type="PANTHER" id="PTHR43292">
    <property type="entry name" value="ACYL-COA DEHYDROGENASE"/>
    <property type="match status" value="1"/>
</dbReference>
<feature type="domain" description="Acyl-CoA oxidase/dehydrogenase middle" evidence="8">
    <location>
        <begin position="123"/>
        <end position="208"/>
    </location>
</feature>
<dbReference type="InterPro" id="IPR009075">
    <property type="entry name" value="AcylCo_DH/oxidase_C"/>
</dbReference>
<evidence type="ECO:0000256" key="3">
    <source>
        <dbReference type="ARBA" id="ARBA00022630"/>
    </source>
</evidence>
<dbReference type="GO" id="GO:0016627">
    <property type="term" value="F:oxidoreductase activity, acting on the CH-CH group of donors"/>
    <property type="evidence" value="ECO:0007669"/>
    <property type="project" value="InterPro"/>
</dbReference>
<evidence type="ECO:0000256" key="1">
    <source>
        <dbReference type="ARBA" id="ARBA00001974"/>
    </source>
</evidence>
<gene>
    <name evidence="11" type="ORF">I2456_20010</name>
    <name evidence="10" type="ORF">MKUB_47740</name>
</gene>
<evidence type="ECO:0000256" key="4">
    <source>
        <dbReference type="ARBA" id="ARBA00022827"/>
    </source>
</evidence>
<comment type="cofactor">
    <cofactor evidence="1 6">
        <name>FAD</name>
        <dbReference type="ChEBI" id="CHEBI:57692"/>
    </cofactor>
</comment>
<evidence type="ECO:0000259" key="7">
    <source>
        <dbReference type="Pfam" id="PF00441"/>
    </source>
</evidence>
<keyword evidence="12" id="KW-1185">Reference proteome</keyword>
<dbReference type="InterPro" id="IPR052161">
    <property type="entry name" value="Mycobact_Acyl-CoA_DH"/>
</dbReference>
<evidence type="ECO:0000259" key="8">
    <source>
        <dbReference type="Pfam" id="PF02770"/>
    </source>
</evidence>
<dbReference type="Proteomes" id="UP000663583">
    <property type="component" value="Chromosome"/>
</dbReference>
<dbReference type="Gene3D" id="1.10.540.10">
    <property type="entry name" value="Acyl-CoA dehydrogenase/oxidase, N-terminal domain"/>
    <property type="match status" value="1"/>
</dbReference>
<dbReference type="SUPFAM" id="SSF56645">
    <property type="entry name" value="Acyl-CoA dehydrogenase NM domain-like"/>
    <property type="match status" value="1"/>
</dbReference>
<sequence length="402" mass="43362">MHLEYTPEQERLRAEMRATLAQVMTPERTAAIGDQIEGGPAVRECVRALAAANLLGVGWPKEFGGRGFSAIEQFIFAEEARRANAPVPLVTLNTVGPTLMQCGSEEQKQQFLPAILDGSVEFAIGYSEPGAGSDLASLRTTAVRDGDGYLINGQKMFTSGAAYADYIWLAARTDPNAKKHKGISIFIVPTTSPGFSWQPLHTMPGISTFYTFYDNVRVPASALVGEENQGWQLITTQLNFERAALGNLGALEPLFEKTVQWAATTERDGGRVIDQPWVQLALARVEAQVAAYKLINLRVNAAMTKGVLNMGEASAAKVFGTELTQQVARELLEVLDGNGIRRGADAPLRGALETAYRQAVINTFGGGANEIQRDIIAMAGLLMPRAPRDLLATATEQGGQPK</sequence>
<dbReference type="InterPro" id="IPR009100">
    <property type="entry name" value="AcylCoA_DH/oxidase_NM_dom_sf"/>
</dbReference>
<dbReference type="SUPFAM" id="SSF47203">
    <property type="entry name" value="Acyl-CoA dehydrogenase C-terminal domain-like"/>
    <property type="match status" value="1"/>
</dbReference>
<dbReference type="InterPro" id="IPR006091">
    <property type="entry name" value="Acyl-CoA_Oxase/DH_mid-dom"/>
</dbReference>
<evidence type="ECO:0000313" key="12">
    <source>
        <dbReference type="Proteomes" id="UP000465306"/>
    </source>
</evidence>
<dbReference type="AlphaFoldDB" id="A0AAX1J5M7"/>
<reference evidence="11" key="3">
    <citation type="submission" date="2020-11" db="EMBL/GenBank/DDBJ databases">
        <title>Intraspecies plasmid and genomic variation of Mycobacterium kubicae revealed by the complete genome sequences of two clinical isolates.</title>
        <authorList>
            <person name="Hendrix J.R."/>
            <person name="Epperson L.E."/>
            <person name="Honda J.R."/>
            <person name="Strong M."/>
        </authorList>
    </citation>
    <scope>NUCLEOTIDE SEQUENCE</scope>
    <source>
        <strain evidence="11">JCM 13573</strain>
    </source>
</reference>
<dbReference type="EMBL" id="CP065047">
    <property type="protein sequence ID" value="QPI36726.1"/>
    <property type="molecule type" value="Genomic_DNA"/>
</dbReference>
<organism evidence="11 13">
    <name type="scientific">Mycobacterium kubicae</name>
    <dbReference type="NCBI Taxonomy" id="120959"/>
    <lineage>
        <taxon>Bacteria</taxon>
        <taxon>Bacillati</taxon>
        <taxon>Actinomycetota</taxon>
        <taxon>Actinomycetes</taxon>
        <taxon>Mycobacteriales</taxon>
        <taxon>Mycobacteriaceae</taxon>
        <taxon>Mycobacterium</taxon>
        <taxon>Mycobacterium simiae complex</taxon>
    </lineage>
</organism>
<dbReference type="InterPro" id="IPR046373">
    <property type="entry name" value="Acyl-CoA_Oxase/DH_mid-dom_sf"/>
</dbReference>
<evidence type="ECO:0000256" key="5">
    <source>
        <dbReference type="ARBA" id="ARBA00023002"/>
    </source>
</evidence>
<dbReference type="GO" id="GO:0005886">
    <property type="term" value="C:plasma membrane"/>
    <property type="evidence" value="ECO:0007669"/>
    <property type="project" value="TreeGrafter"/>
</dbReference>
<dbReference type="InterPro" id="IPR037069">
    <property type="entry name" value="AcylCoA_DH/ox_N_sf"/>
</dbReference>
<dbReference type="PANTHER" id="PTHR43292:SF3">
    <property type="entry name" value="ACYL-COA DEHYDROGENASE FADE29"/>
    <property type="match status" value="1"/>
</dbReference>
<dbReference type="FunFam" id="2.40.110.10:FF:000011">
    <property type="entry name" value="Acyl-CoA dehydrogenase FadE34"/>
    <property type="match status" value="1"/>
</dbReference>
<dbReference type="Proteomes" id="UP000465306">
    <property type="component" value="Unassembled WGS sequence"/>
</dbReference>
<dbReference type="Pfam" id="PF02770">
    <property type="entry name" value="Acyl-CoA_dh_M"/>
    <property type="match status" value="1"/>
</dbReference>
<evidence type="ECO:0000313" key="11">
    <source>
        <dbReference type="EMBL" id="QPI36726.1"/>
    </source>
</evidence>
<dbReference type="Pfam" id="PF02771">
    <property type="entry name" value="Acyl-CoA_dh_N"/>
    <property type="match status" value="1"/>
</dbReference>
<keyword evidence="5 6" id="KW-0560">Oxidoreductase</keyword>
<evidence type="ECO:0000259" key="9">
    <source>
        <dbReference type="Pfam" id="PF02771"/>
    </source>
</evidence>
<evidence type="ECO:0000313" key="13">
    <source>
        <dbReference type="Proteomes" id="UP000663583"/>
    </source>
</evidence>
<feature type="domain" description="Acyl-CoA dehydrogenase/oxidase N-terminal" evidence="9">
    <location>
        <begin position="6"/>
        <end position="118"/>
    </location>
</feature>
<dbReference type="Pfam" id="PF00441">
    <property type="entry name" value="Acyl-CoA_dh_1"/>
    <property type="match status" value="1"/>
</dbReference>
<dbReference type="RefSeq" id="WP_085073587.1">
    <property type="nucleotide sequence ID" value="NZ_BLKU01000005.1"/>
</dbReference>
<accession>A0AAX1J5M7</accession>
<evidence type="ECO:0000256" key="6">
    <source>
        <dbReference type="RuleBase" id="RU362125"/>
    </source>
</evidence>
<keyword evidence="4 6" id="KW-0274">FAD</keyword>
<comment type="similarity">
    <text evidence="2 6">Belongs to the acyl-CoA dehydrogenase family.</text>
</comment>
<feature type="domain" description="Acyl-CoA dehydrogenase/oxidase C-terminal" evidence="7">
    <location>
        <begin position="228"/>
        <end position="379"/>
    </location>
</feature>
<dbReference type="Gene3D" id="1.20.140.10">
    <property type="entry name" value="Butyryl-CoA Dehydrogenase, subunit A, domain 3"/>
    <property type="match status" value="1"/>
</dbReference>
<proteinExistence type="inferred from homology"/>
<reference evidence="10 12" key="1">
    <citation type="journal article" date="2019" name="Emerg. Microbes Infect.">
        <title>Comprehensive subspecies identification of 175 nontuberculous mycobacteria species based on 7547 genomic profiles.</title>
        <authorList>
            <person name="Matsumoto Y."/>
            <person name="Kinjo T."/>
            <person name="Motooka D."/>
            <person name="Nabeya D."/>
            <person name="Jung N."/>
            <person name="Uechi K."/>
            <person name="Horii T."/>
            <person name="Iida T."/>
            <person name="Fujita J."/>
            <person name="Nakamura S."/>
        </authorList>
    </citation>
    <scope>NUCLEOTIDE SEQUENCE [LARGE SCALE GENOMIC DNA]</scope>
    <source>
        <strain evidence="10 12">JCM 13573</strain>
    </source>
</reference>
<keyword evidence="3 6" id="KW-0285">Flavoprotein</keyword>
<dbReference type="Gene3D" id="2.40.110.10">
    <property type="entry name" value="Butyryl-CoA Dehydrogenase, subunit A, domain 2"/>
    <property type="match status" value="1"/>
</dbReference>
<evidence type="ECO:0000256" key="2">
    <source>
        <dbReference type="ARBA" id="ARBA00009347"/>
    </source>
</evidence>
<reference evidence="10" key="2">
    <citation type="submission" date="2020-02" db="EMBL/GenBank/DDBJ databases">
        <authorList>
            <person name="Matsumoto Y."/>
            <person name="Kinjo T."/>
            <person name="Motooka D."/>
            <person name="Nabeya D."/>
            <person name="Jung N."/>
            <person name="Uechi K."/>
            <person name="Horii T."/>
            <person name="Iida T."/>
            <person name="Fujita J."/>
            <person name="Nakamura S."/>
        </authorList>
    </citation>
    <scope>NUCLEOTIDE SEQUENCE</scope>
    <source>
        <strain evidence="10">JCM 13573</strain>
    </source>
</reference>
<name>A0AAX1J5M7_9MYCO</name>
<dbReference type="KEGG" id="mku:I2456_20010"/>
<dbReference type="InterPro" id="IPR036250">
    <property type="entry name" value="AcylCo_DH-like_C"/>
</dbReference>